<dbReference type="CDD" id="cd00082">
    <property type="entry name" value="HisKA"/>
    <property type="match status" value="1"/>
</dbReference>
<name>A0A8J6NT65_9BACT</name>
<dbReference type="PRINTS" id="PR00344">
    <property type="entry name" value="BCTRLSENSOR"/>
</dbReference>
<dbReference type="CDD" id="cd00075">
    <property type="entry name" value="HATPase"/>
    <property type="match status" value="1"/>
</dbReference>
<evidence type="ECO:0000256" key="7">
    <source>
        <dbReference type="ARBA" id="ARBA00023136"/>
    </source>
</evidence>
<dbReference type="InterPro" id="IPR003661">
    <property type="entry name" value="HisK_dim/P_dom"/>
</dbReference>
<dbReference type="Gene3D" id="1.10.287.130">
    <property type="match status" value="1"/>
</dbReference>
<evidence type="ECO:0000313" key="11">
    <source>
        <dbReference type="Proteomes" id="UP000605201"/>
    </source>
</evidence>
<keyword evidence="6" id="KW-0902">Two-component regulatory system</keyword>
<keyword evidence="8" id="KW-0812">Transmembrane</keyword>
<accession>A0A8J6NT65</accession>
<dbReference type="InterPro" id="IPR003594">
    <property type="entry name" value="HATPase_dom"/>
</dbReference>
<protein>
    <recommendedName>
        <fullName evidence="2">histidine kinase</fullName>
        <ecNumber evidence="2">2.7.13.3</ecNumber>
    </recommendedName>
</protein>
<comment type="caution">
    <text evidence="10">The sequence shown here is derived from an EMBL/GenBank/DDBJ whole genome shotgun (WGS) entry which is preliminary data.</text>
</comment>
<proteinExistence type="predicted"/>
<feature type="transmembrane region" description="Helical" evidence="8">
    <location>
        <begin position="6"/>
        <end position="24"/>
    </location>
</feature>
<evidence type="ECO:0000259" key="9">
    <source>
        <dbReference type="PROSITE" id="PS50109"/>
    </source>
</evidence>
<keyword evidence="8" id="KW-1133">Transmembrane helix</keyword>
<dbReference type="PANTHER" id="PTHR45453:SF1">
    <property type="entry name" value="PHOSPHATE REGULON SENSOR PROTEIN PHOR"/>
    <property type="match status" value="1"/>
</dbReference>
<dbReference type="GO" id="GO:0004721">
    <property type="term" value="F:phosphoprotein phosphatase activity"/>
    <property type="evidence" value="ECO:0007669"/>
    <property type="project" value="TreeGrafter"/>
</dbReference>
<evidence type="ECO:0000256" key="4">
    <source>
        <dbReference type="ARBA" id="ARBA00022679"/>
    </source>
</evidence>
<dbReference type="GO" id="GO:0000155">
    <property type="term" value="F:phosphorelay sensor kinase activity"/>
    <property type="evidence" value="ECO:0007669"/>
    <property type="project" value="InterPro"/>
</dbReference>
<dbReference type="Gene3D" id="3.30.450.20">
    <property type="entry name" value="PAS domain"/>
    <property type="match status" value="1"/>
</dbReference>
<evidence type="ECO:0000256" key="5">
    <source>
        <dbReference type="ARBA" id="ARBA00022777"/>
    </source>
</evidence>
<keyword evidence="7 8" id="KW-0472">Membrane</keyword>
<dbReference type="InterPro" id="IPR050351">
    <property type="entry name" value="BphY/WalK/GraS-like"/>
</dbReference>
<dbReference type="AlphaFoldDB" id="A0A8J6NT65"/>
<dbReference type="SUPFAM" id="SSF55874">
    <property type="entry name" value="ATPase domain of HSP90 chaperone/DNA topoisomerase II/histidine kinase"/>
    <property type="match status" value="1"/>
</dbReference>
<evidence type="ECO:0000313" key="10">
    <source>
        <dbReference type="EMBL" id="MBC8431638.1"/>
    </source>
</evidence>
<dbReference type="Proteomes" id="UP000605201">
    <property type="component" value="Unassembled WGS sequence"/>
</dbReference>
<organism evidence="10 11">
    <name type="scientific">Candidatus Desulfatibia vada</name>
    <dbReference type="NCBI Taxonomy" id="2841696"/>
    <lineage>
        <taxon>Bacteria</taxon>
        <taxon>Pseudomonadati</taxon>
        <taxon>Thermodesulfobacteriota</taxon>
        <taxon>Desulfobacteria</taxon>
        <taxon>Desulfobacterales</taxon>
        <taxon>Desulfobacterales incertae sedis</taxon>
        <taxon>Candidatus Desulfatibia</taxon>
    </lineage>
</organism>
<dbReference type="Pfam" id="PF00512">
    <property type="entry name" value="HisKA"/>
    <property type="match status" value="1"/>
</dbReference>
<feature type="transmembrane region" description="Helical" evidence="8">
    <location>
        <begin position="163"/>
        <end position="184"/>
    </location>
</feature>
<dbReference type="FunFam" id="1.10.287.130:FF:000001">
    <property type="entry name" value="Two-component sensor histidine kinase"/>
    <property type="match status" value="1"/>
</dbReference>
<evidence type="ECO:0000256" key="2">
    <source>
        <dbReference type="ARBA" id="ARBA00012438"/>
    </source>
</evidence>
<dbReference type="InterPro" id="IPR005467">
    <property type="entry name" value="His_kinase_dom"/>
</dbReference>
<dbReference type="PROSITE" id="PS50109">
    <property type="entry name" value="HIS_KIN"/>
    <property type="match status" value="1"/>
</dbReference>
<keyword evidence="5" id="KW-0418">Kinase</keyword>
<comment type="catalytic activity">
    <reaction evidence="1">
        <text>ATP + protein L-histidine = ADP + protein N-phospho-L-histidine.</text>
        <dbReference type="EC" id="2.7.13.3"/>
    </reaction>
</comment>
<reference evidence="10 11" key="1">
    <citation type="submission" date="2020-08" db="EMBL/GenBank/DDBJ databases">
        <title>Bridging the membrane lipid divide: bacteria of the FCB group superphylum have the potential to synthesize archaeal ether lipids.</title>
        <authorList>
            <person name="Villanueva L."/>
            <person name="Von Meijenfeldt F.A.B."/>
            <person name="Westbye A.B."/>
            <person name="Yadav S."/>
            <person name="Hopmans E.C."/>
            <person name="Dutilh B.E."/>
            <person name="Sinninghe Damste J.S."/>
        </authorList>
    </citation>
    <scope>NUCLEOTIDE SEQUENCE [LARGE SCALE GENOMIC DNA]</scope>
    <source>
        <strain evidence="10">NIOZ-UU17</strain>
    </source>
</reference>
<evidence type="ECO:0000256" key="6">
    <source>
        <dbReference type="ARBA" id="ARBA00023012"/>
    </source>
</evidence>
<keyword evidence="3" id="KW-0597">Phosphoprotein</keyword>
<feature type="domain" description="Histidine kinase" evidence="9">
    <location>
        <begin position="384"/>
        <end position="602"/>
    </location>
</feature>
<dbReference type="EC" id="2.7.13.3" evidence="2"/>
<dbReference type="Pfam" id="PF02518">
    <property type="entry name" value="HATPase_c"/>
    <property type="match status" value="1"/>
</dbReference>
<dbReference type="InterPro" id="IPR036097">
    <property type="entry name" value="HisK_dim/P_sf"/>
</dbReference>
<dbReference type="InterPro" id="IPR036890">
    <property type="entry name" value="HATPase_C_sf"/>
</dbReference>
<dbReference type="SMART" id="SM00388">
    <property type="entry name" value="HisKA"/>
    <property type="match status" value="1"/>
</dbReference>
<gene>
    <name evidence="10" type="ORF">H8D96_06930</name>
</gene>
<dbReference type="SMART" id="SM00387">
    <property type="entry name" value="HATPase_c"/>
    <property type="match status" value="1"/>
</dbReference>
<dbReference type="Gene3D" id="3.30.565.10">
    <property type="entry name" value="Histidine kinase-like ATPase, C-terminal domain"/>
    <property type="match status" value="1"/>
</dbReference>
<evidence type="ECO:0000256" key="1">
    <source>
        <dbReference type="ARBA" id="ARBA00000085"/>
    </source>
</evidence>
<evidence type="ECO:0000256" key="8">
    <source>
        <dbReference type="SAM" id="Phobius"/>
    </source>
</evidence>
<dbReference type="SUPFAM" id="SSF47384">
    <property type="entry name" value="Homodimeric domain of signal transducing histidine kinase"/>
    <property type="match status" value="1"/>
</dbReference>
<dbReference type="InterPro" id="IPR035965">
    <property type="entry name" value="PAS-like_dom_sf"/>
</dbReference>
<dbReference type="EMBL" id="JACNIG010000161">
    <property type="protein sequence ID" value="MBC8431638.1"/>
    <property type="molecule type" value="Genomic_DNA"/>
</dbReference>
<dbReference type="PANTHER" id="PTHR45453">
    <property type="entry name" value="PHOSPHATE REGULON SENSOR PROTEIN PHOR"/>
    <property type="match status" value="1"/>
</dbReference>
<dbReference type="InterPro" id="IPR004358">
    <property type="entry name" value="Sig_transdc_His_kin-like_C"/>
</dbReference>
<keyword evidence="4" id="KW-0808">Transferase</keyword>
<dbReference type="SUPFAM" id="SSF55785">
    <property type="entry name" value="PYP-like sensor domain (PAS domain)"/>
    <property type="match status" value="1"/>
</dbReference>
<sequence>MKPRISIALLVIFIIGVTVLTLNMKQQDEKQKIQDILSKGNYLSSLISLYPIMEFESDKRDYFLRTLTEYTSKEGFVYLFIHGHAGNALVSLSSGDLSSKIPKDIQTKSITATGLLKQTFEVSGSKDKIFEFAKPVYKNGQRNGTIRLGLKLPPSAFFSSERLSFLAMIAFLILAVLFIGYYGVTLALKPLKNLDQSVVTAGSDSEPAVKYSGKIAGIAPIIDDLEEYLSKIKSKVKIIETDNVDLISKLGVTTFEKNKIVKMLDSINFGIIITDVQENIDHINAYMLKLLDKKPEDVVYQPFSAVIDHSEITSFVSNEDMAGQSKNISGLESIFPETPPGEIFKVSANYLMGGENTTIGKIISFHNATVESLAEKAKHEFIAHVAHEILTPITNIKSYSEMLMDGEIEDAELQKEFYNTIHEQTNRLADMVKNLLNISKMEMGSLILDKGLVKTDWFFGDCIESIEASASEKNITIEKNQPDIFPNLMADKDLLKTAIINILGNALKYTPPNGSITLEISEQDKMVIFDITDTGYGISAEELPHIFEKFYRSSDPQIADQDGSGLGLATTAEIVHLHGGEIDVRSEPGRGSHFTIKLPMEDFYLGET</sequence>
<dbReference type="FunFam" id="3.30.565.10:FF:000006">
    <property type="entry name" value="Sensor histidine kinase WalK"/>
    <property type="match status" value="1"/>
</dbReference>
<evidence type="ECO:0000256" key="3">
    <source>
        <dbReference type="ARBA" id="ARBA00022553"/>
    </source>
</evidence>
<dbReference type="GO" id="GO:0016036">
    <property type="term" value="P:cellular response to phosphate starvation"/>
    <property type="evidence" value="ECO:0007669"/>
    <property type="project" value="TreeGrafter"/>
</dbReference>
<dbReference type="GO" id="GO:0005886">
    <property type="term" value="C:plasma membrane"/>
    <property type="evidence" value="ECO:0007669"/>
    <property type="project" value="TreeGrafter"/>
</dbReference>